<name>A0A0E9U081_ANGAN</name>
<reference evidence="2" key="2">
    <citation type="journal article" date="2015" name="Fish Shellfish Immunol.">
        <title>Early steps in the European eel (Anguilla anguilla)-Vibrio vulnificus interaction in the gills: Role of the RtxA13 toxin.</title>
        <authorList>
            <person name="Callol A."/>
            <person name="Pajuelo D."/>
            <person name="Ebbesson L."/>
            <person name="Teles M."/>
            <person name="MacKenzie S."/>
            <person name="Amaro C."/>
        </authorList>
    </citation>
    <scope>NUCLEOTIDE SEQUENCE</scope>
</reference>
<accession>A0A0E9U081</accession>
<organism evidence="2">
    <name type="scientific">Anguilla anguilla</name>
    <name type="common">European freshwater eel</name>
    <name type="synonym">Muraena anguilla</name>
    <dbReference type="NCBI Taxonomy" id="7936"/>
    <lineage>
        <taxon>Eukaryota</taxon>
        <taxon>Metazoa</taxon>
        <taxon>Chordata</taxon>
        <taxon>Craniata</taxon>
        <taxon>Vertebrata</taxon>
        <taxon>Euteleostomi</taxon>
        <taxon>Actinopterygii</taxon>
        <taxon>Neopterygii</taxon>
        <taxon>Teleostei</taxon>
        <taxon>Anguilliformes</taxon>
        <taxon>Anguillidae</taxon>
        <taxon>Anguilla</taxon>
    </lineage>
</organism>
<evidence type="ECO:0000256" key="1">
    <source>
        <dbReference type="SAM" id="Phobius"/>
    </source>
</evidence>
<protein>
    <submittedName>
        <fullName evidence="2">Uncharacterized protein</fullName>
    </submittedName>
</protein>
<reference evidence="2" key="1">
    <citation type="submission" date="2014-11" db="EMBL/GenBank/DDBJ databases">
        <authorList>
            <person name="Amaro Gonzalez C."/>
        </authorList>
    </citation>
    <scope>NUCLEOTIDE SEQUENCE</scope>
</reference>
<evidence type="ECO:0000313" key="2">
    <source>
        <dbReference type="EMBL" id="JAH59211.1"/>
    </source>
</evidence>
<proteinExistence type="predicted"/>
<feature type="transmembrane region" description="Helical" evidence="1">
    <location>
        <begin position="7"/>
        <end position="25"/>
    </location>
</feature>
<keyword evidence="1" id="KW-1133">Transmembrane helix</keyword>
<sequence>MTKYKNCILLCLLFYLLFRMFYCIYQS</sequence>
<keyword evidence="1" id="KW-0472">Membrane</keyword>
<keyword evidence="1" id="KW-0812">Transmembrane</keyword>
<dbReference type="AlphaFoldDB" id="A0A0E9U081"/>
<dbReference type="EMBL" id="GBXM01049366">
    <property type="protein sequence ID" value="JAH59211.1"/>
    <property type="molecule type" value="Transcribed_RNA"/>
</dbReference>